<proteinExistence type="predicted"/>
<sequence length="1531" mass="172865">NNESEVTASEAPVVHKEEKTTKHQYNNSTQLDSDKLTADNNVASNTHNQPITSINTAIKQSSRPTIELIPVVHDIFLDSQEANRWEQDALYLSSLNAAITSSLPLYNGTIPSLNDKPITVQILIDNGASENYISPRVAEVILGIRTSVRDREVETAGGNISAITEKMSFELGLQGHINSMSAFVFNTKFDIIIGRSWIKRHKPEAHWDNDSWTLHCCCSRTGYPSVTIIPSNDTSTNRSSHQLNYLISHLQLESILEEEGTDCYYLYLLDNENKSKTKVDDLEDTALWTRELAKDFPSVFQEKLPGLPPMRNDFSHVIETLEDVRPINRPPFGMSPAELDELKLQLNELLSLGLIRKSTSEWGAPILFVRKKNGELRMCIDYRALNKVTKRNTNPLPQIDECLDRLQGASYFTSPDLRSGYHQIRIQDSDVPKTAFNTRYGKYGFLVLPFGLSNAPPSYQTWMNQILGDYIDKFALVYLHDVCIYSRTKEDHIRHVRDIQKRFEKEGLVVNLKKCEFGKRELEFLGYRVSQKGILPSESKIKAVKQLKRPTNVQEVRQFLGLAQHYRRFCPGFSTVASPMTELTHGTGAKKRAIIWNDACEESIKKIKNMLTSPPLLKLPDMNLSYRIETDSSDYGIDAVLLQQDPSSQAWRSIAYEFKKLSKPEQAFPAQDRELIAIIHALRTWRCFIDGCIGGYTVYSDHKPLLYFQSQLKPTPRLIRWMSEYELFNPRVEYKPGKDNNAADALSRRPNLLDDNEPEQAPLEPEYLYSIWDTLSPDIRVDWPMLYINDNHHKLRSSTLHRKLEMEKDHFVVRGNQVHRKVKVDDDSTVEAKFVPFVERADLVTKYHEGFGHAGIKHSTVVENMSTVPTEQQSRKSPSRREMPKTIYGNKWLLVAVDYLINWPIARAVPVASQEAVADFIYEEIVMRFGCPTEIITDRGANFTSGLVKAYVKRLSVNHELTSAFHPRTNGKVERYNGVLKQMLRKYVNGAIHRWDDFVNAALWTSRIRVHSTTGFSPFYLTYGREPKLPGDIQQPCISLDVLNDARTKADINLRELQLLGQHRAAADFRLRAMGEREKQIWDAKIKKVKFEAGDMVMLTHEGKYGLEPRFKGPYIITKTFPDYGTFQLETVAGEPLSSLVHADRLKPALGEKPLNPWYHPTASRRDVRDHNKTLSNTPASDEREGTMSVYKDQPPISSHPAFDINNPPPDWVDPPISSIPNLSGRAVTSTPTVQLPLDPDVTVGSRDLNNSDVTIINEDPPFETHYEVQFDADMNTVTLESNTESMEVADVNQSLSENILPSVSNEPLGIDEDMRLPDADMSDNDFLSLNESEIALDERLSLPDPVDNMMIPSSPTLSTESRNDSDTQLVETISLPTNSPLPPRQVVEPSTPISVEPSTVPTGSFSFRADIPSFAPPPVLQTKATSTTAPLKFKVPLVSPKPASPASSSSRPDSAVDVRGRTSDSKGGDVGLVLAAGGDIDEELSRSKHKDKRKRFAPTIAQRNQSKRTNKNLLRSTINKLKLLPLGFSY</sequence>
<dbReference type="Gene3D" id="2.40.70.10">
    <property type="entry name" value="Acid Proteases"/>
    <property type="match status" value="1"/>
</dbReference>
<keyword evidence="4" id="KW-0255">Endonuclease</keyword>
<keyword evidence="10" id="KW-1185">Reference proteome</keyword>
<dbReference type="InterPro" id="IPR041577">
    <property type="entry name" value="RT_RNaseH_2"/>
</dbReference>
<feature type="region of interest" description="Disordered" evidence="6">
    <location>
        <begin position="1154"/>
        <end position="1187"/>
    </location>
</feature>
<dbReference type="InterPro" id="IPR036397">
    <property type="entry name" value="RNaseH_sf"/>
</dbReference>
<feature type="compositionally biased region" description="Basic residues" evidence="6">
    <location>
        <begin position="1488"/>
        <end position="1497"/>
    </location>
</feature>
<protein>
    <submittedName>
        <fullName evidence="9">Transposon Tf2-6 polyprotein</fullName>
    </submittedName>
</protein>
<feature type="domain" description="Integrase catalytic" evidence="8">
    <location>
        <begin position="865"/>
        <end position="1026"/>
    </location>
</feature>
<dbReference type="InterPro" id="IPR043502">
    <property type="entry name" value="DNA/RNA_pol_sf"/>
</dbReference>
<dbReference type="InterPro" id="IPR001584">
    <property type="entry name" value="Integrase_cat-core"/>
</dbReference>
<dbReference type="FunCoup" id="A0A1C7MXU8">
    <property type="interactions" value="2"/>
</dbReference>
<organism evidence="9 10">
    <name type="scientific">Choanephora cucurbitarum</name>
    <dbReference type="NCBI Taxonomy" id="101091"/>
    <lineage>
        <taxon>Eukaryota</taxon>
        <taxon>Fungi</taxon>
        <taxon>Fungi incertae sedis</taxon>
        <taxon>Mucoromycota</taxon>
        <taxon>Mucoromycotina</taxon>
        <taxon>Mucoromycetes</taxon>
        <taxon>Mucorales</taxon>
        <taxon>Mucorineae</taxon>
        <taxon>Choanephoraceae</taxon>
        <taxon>Choanephoroideae</taxon>
        <taxon>Choanephora</taxon>
    </lineage>
</organism>
<dbReference type="FunFam" id="3.30.70.270:FF:000020">
    <property type="entry name" value="Transposon Tf2-6 polyprotein-like Protein"/>
    <property type="match status" value="1"/>
</dbReference>
<dbReference type="PROSITE" id="PS50878">
    <property type="entry name" value="RT_POL"/>
    <property type="match status" value="1"/>
</dbReference>
<dbReference type="Gene3D" id="3.30.420.10">
    <property type="entry name" value="Ribonuclease H-like superfamily/Ribonuclease H"/>
    <property type="match status" value="1"/>
</dbReference>
<dbReference type="STRING" id="101091.A0A1C7MXU8"/>
<keyword evidence="2" id="KW-0548">Nucleotidyltransferase</keyword>
<dbReference type="Pfam" id="PF00078">
    <property type="entry name" value="RVT_1"/>
    <property type="match status" value="1"/>
</dbReference>
<evidence type="ECO:0000256" key="6">
    <source>
        <dbReference type="SAM" id="MobiDB-lite"/>
    </source>
</evidence>
<dbReference type="OrthoDB" id="2275801at2759"/>
<gene>
    <name evidence="9" type="primary">Tf2-6_1</name>
    <name evidence="9" type="ORF">A0J61_10360</name>
</gene>
<accession>A0A1C7MXU8</accession>
<feature type="compositionally biased region" description="Low complexity" evidence="6">
    <location>
        <begin position="1437"/>
        <end position="1454"/>
    </location>
</feature>
<evidence type="ECO:0000256" key="1">
    <source>
        <dbReference type="ARBA" id="ARBA00022679"/>
    </source>
</evidence>
<dbReference type="Gene3D" id="3.10.10.10">
    <property type="entry name" value="HIV Type 1 Reverse Transcriptase, subunit A, domain 1"/>
    <property type="match status" value="1"/>
</dbReference>
<evidence type="ECO:0000256" key="3">
    <source>
        <dbReference type="ARBA" id="ARBA00022722"/>
    </source>
</evidence>
<dbReference type="GO" id="GO:0003676">
    <property type="term" value="F:nucleic acid binding"/>
    <property type="evidence" value="ECO:0007669"/>
    <property type="project" value="InterPro"/>
</dbReference>
<dbReference type="GO" id="GO:0004519">
    <property type="term" value="F:endonuclease activity"/>
    <property type="evidence" value="ECO:0007669"/>
    <property type="project" value="UniProtKB-KW"/>
</dbReference>
<feature type="non-terminal residue" evidence="9">
    <location>
        <position position="1531"/>
    </location>
</feature>
<dbReference type="EMBL" id="LUGH01001135">
    <property type="protein sequence ID" value="OBZ81591.1"/>
    <property type="molecule type" value="Genomic_DNA"/>
</dbReference>
<keyword evidence="4" id="KW-0378">Hydrolase</keyword>
<feature type="region of interest" description="Disordered" evidence="6">
    <location>
        <begin position="1437"/>
        <end position="1512"/>
    </location>
</feature>
<dbReference type="GO" id="GO:0016779">
    <property type="term" value="F:nucleotidyltransferase activity"/>
    <property type="evidence" value="ECO:0007669"/>
    <property type="project" value="UniProtKB-KW"/>
</dbReference>
<dbReference type="PANTHER" id="PTHR37984">
    <property type="entry name" value="PROTEIN CBG26694"/>
    <property type="match status" value="1"/>
</dbReference>
<dbReference type="CDD" id="cd01647">
    <property type="entry name" value="RT_LTR"/>
    <property type="match status" value="1"/>
</dbReference>
<dbReference type="PROSITE" id="PS50994">
    <property type="entry name" value="INTEGRASE"/>
    <property type="match status" value="1"/>
</dbReference>
<dbReference type="Gene3D" id="3.30.70.270">
    <property type="match status" value="2"/>
</dbReference>
<dbReference type="SUPFAM" id="SSF53098">
    <property type="entry name" value="Ribonuclease H-like"/>
    <property type="match status" value="1"/>
</dbReference>
<reference evidence="9 10" key="1">
    <citation type="submission" date="2016-03" db="EMBL/GenBank/DDBJ databases">
        <title>Choanephora cucurbitarum.</title>
        <authorList>
            <person name="Min B."/>
            <person name="Park H."/>
            <person name="Park J.-H."/>
            <person name="Shin H.-D."/>
            <person name="Choi I.-G."/>
        </authorList>
    </citation>
    <scope>NUCLEOTIDE SEQUENCE [LARGE SCALE GENOMIC DNA]</scope>
    <source>
        <strain evidence="9 10">KUS-F28377</strain>
    </source>
</reference>
<feature type="non-terminal residue" evidence="9">
    <location>
        <position position="1"/>
    </location>
</feature>
<evidence type="ECO:0000313" key="9">
    <source>
        <dbReference type="EMBL" id="OBZ81591.1"/>
    </source>
</evidence>
<feature type="region of interest" description="Disordered" evidence="6">
    <location>
        <begin position="1375"/>
        <end position="1400"/>
    </location>
</feature>
<dbReference type="PANTHER" id="PTHR37984:SF5">
    <property type="entry name" value="PROTEIN NYNRIN-LIKE"/>
    <property type="match status" value="1"/>
</dbReference>
<feature type="domain" description="Reverse transcriptase" evidence="7">
    <location>
        <begin position="350"/>
        <end position="529"/>
    </location>
</feature>
<dbReference type="InterPro" id="IPR012337">
    <property type="entry name" value="RNaseH-like_sf"/>
</dbReference>
<dbReference type="CDD" id="cd09274">
    <property type="entry name" value="RNase_HI_RT_Ty3"/>
    <property type="match status" value="1"/>
</dbReference>
<dbReference type="GO" id="GO:0015074">
    <property type="term" value="P:DNA integration"/>
    <property type="evidence" value="ECO:0007669"/>
    <property type="project" value="InterPro"/>
</dbReference>
<dbReference type="InterPro" id="IPR000477">
    <property type="entry name" value="RT_dom"/>
</dbReference>
<dbReference type="InParanoid" id="A0A1C7MXU8"/>
<dbReference type="Pfam" id="PF17919">
    <property type="entry name" value="RT_RNaseH_2"/>
    <property type="match status" value="1"/>
</dbReference>
<feature type="region of interest" description="Disordered" evidence="6">
    <location>
        <begin position="738"/>
        <end position="757"/>
    </location>
</feature>
<comment type="caution">
    <text evidence="9">The sequence shown here is derived from an EMBL/GenBank/DDBJ whole genome shotgun (WGS) entry which is preliminary data.</text>
</comment>
<dbReference type="InterPro" id="IPR021109">
    <property type="entry name" value="Peptidase_aspartic_dom_sf"/>
</dbReference>
<evidence type="ECO:0000256" key="4">
    <source>
        <dbReference type="ARBA" id="ARBA00022759"/>
    </source>
</evidence>
<feature type="compositionally biased region" description="Basic and acidic residues" evidence="6">
    <location>
        <begin position="1164"/>
        <end position="1173"/>
    </location>
</feature>
<dbReference type="Proteomes" id="UP000093000">
    <property type="component" value="Unassembled WGS sequence"/>
</dbReference>
<evidence type="ECO:0000259" key="8">
    <source>
        <dbReference type="PROSITE" id="PS50994"/>
    </source>
</evidence>
<feature type="compositionally biased region" description="Basic and acidic residues" evidence="6">
    <location>
        <begin position="1455"/>
        <end position="1468"/>
    </location>
</feature>
<evidence type="ECO:0000313" key="10">
    <source>
        <dbReference type="Proteomes" id="UP000093000"/>
    </source>
</evidence>
<evidence type="ECO:0000256" key="5">
    <source>
        <dbReference type="ARBA" id="ARBA00023268"/>
    </source>
</evidence>
<keyword evidence="3" id="KW-0540">Nuclease</keyword>
<evidence type="ECO:0000256" key="2">
    <source>
        <dbReference type="ARBA" id="ARBA00022695"/>
    </source>
</evidence>
<feature type="region of interest" description="Disordered" evidence="6">
    <location>
        <begin position="1"/>
        <end position="34"/>
    </location>
</feature>
<keyword evidence="5" id="KW-0511">Multifunctional enzyme</keyword>
<dbReference type="InterPro" id="IPR050951">
    <property type="entry name" value="Retrovirus_Pol_polyprotein"/>
</dbReference>
<keyword evidence="1" id="KW-0808">Transferase</keyword>
<dbReference type="CDD" id="cd00303">
    <property type="entry name" value="retropepsin_like"/>
    <property type="match status" value="1"/>
</dbReference>
<name>A0A1C7MXU8_9FUNG</name>
<evidence type="ECO:0000259" key="7">
    <source>
        <dbReference type="PROSITE" id="PS50878"/>
    </source>
</evidence>
<dbReference type="InterPro" id="IPR043128">
    <property type="entry name" value="Rev_trsase/Diguanyl_cyclase"/>
</dbReference>
<dbReference type="GO" id="GO:0005634">
    <property type="term" value="C:nucleus"/>
    <property type="evidence" value="ECO:0007669"/>
    <property type="project" value="UniProtKB-ARBA"/>
</dbReference>
<dbReference type="Pfam" id="PF13650">
    <property type="entry name" value="Asp_protease_2"/>
    <property type="match status" value="1"/>
</dbReference>
<dbReference type="SUPFAM" id="SSF56672">
    <property type="entry name" value="DNA/RNA polymerases"/>
    <property type="match status" value="1"/>
</dbReference>